<evidence type="ECO:0000313" key="1">
    <source>
        <dbReference type="EMBL" id="WEK40401.1"/>
    </source>
</evidence>
<name>A0AAJ6BM68_9CAUL</name>
<organism evidence="1 2">
    <name type="scientific">Candidatus Brevundimonas colombiensis</name>
    <dbReference type="NCBI Taxonomy" id="3121376"/>
    <lineage>
        <taxon>Bacteria</taxon>
        <taxon>Pseudomonadati</taxon>
        <taxon>Pseudomonadota</taxon>
        <taxon>Alphaproteobacteria</taxon>
        <taxon>Caulobacterales</taxon>
        <taxon>Caulobacteraceae</taxon>
        <taxon>Brevundimonas</taxon>
    </lineage>
</organism>
<gene>
    <name evidence="1" type="ORF">P0Y50_02005</name>
</gene>
<accession>A0AAJ6BM68</accession>
<reference evidence="1" key="1">
    <citation type="submission" date="2023-03" db="EMBL/GenBank/DDBJ databases">
        <title>Andean soil-derived lignocellulolytic bacterial consortium as a source of novel taxa and putative plastic-active enzymes.</title>
        <authorList>
            <person name="Diaz-Garcia L."/>
            <person name="Chuvochina M."/>
            <person name="Feuerriegel G."/>
            <person name="Bunk B."/>
            <person name="Sproer C."/>
            <person name="Streit W.R."/>
            <person name="Rodriguez L.M."/>
            <person name="Overmann J."/>
            <person name="Jimenez D.J."/>
        </authorList>
    </citation>
    <scope>NUCLEOTIDE SEQUENCE</scope>
    <source>
        <strain evidence="1">MAG 833</strain>
    </source>
</reference>
<evidence type="ECO:0000313" key="2">
    <source>
        <dbReference type="Proteomes" id="UP001213664"/>
    </source>
</evidence>
<dbReference type="AlphaFoldDB" id="A0AAJ6BM68"/>
<proteinExistence type="predicted"/>
<dbReference type="EMBL" id="CP119326">
    <property type="protein sequence ID" value="WEK40401.1"/>
    <property type="molecule type" value="Genomic_DNA"/>
</dbReference>
<sequence length="107" mass="11993">MTMPMTFGGNRDIISSMITNILDRRIHIHEWRSVDAVAEATWHDNAPPGTQHHDNADATASIKLGDTMSSRSGISVTDAIAWAQQYPDEVTLYLYDLGTWEPESEDF</sequence>
<dbReference type="Proteomes" id="UP001213664">
    <property type="component" value="Chromosome"/>
</dbReference>
<protein>
    <submittedName>
        <fullName evidence="1">Uncharacterized protein</fullName>
    </submittedName>
</protein>